<accession>A0AAI9IFT1</accession>
<organism evidence="9 10">
    <name type="scientific">Herbaspirillum frisingense GSF30</name>
    <dbReference type="NCBI Taxonomy" id="864073"/>
    <lineage>
        <taxon>Bacteria</taxon>
        <taxon>Pseudomonadati</taxon>
        <taxon>Pseudomonadota</taxon>
        <taxon>Betaproteobacteria</taxon>
        <taxon>Burkholderiales</taxon>
        <taxon>Oxalobacteraceae</taxon>
        <taxon>Herbaspirillum</taxon>
    </lineage>
</organism>
<dbReference type="PIRSF" id="PIRSF001430">
    <property type="entry name" value="tRNA_psdUrid_synth"/>
    <property type="match status" value="1"/>
</dbReference>
<evidence type="ECO:0000256" key="6">
    <source>
        <dbReference type="PIRSR" id="PIRSR001430-2"/>
    </source>
</evidence>
<feature type="domain" description="Pseudouridine synthase I TruA alpha/beta" evidence="8">
    <location>
        <begin position="22"/>
        <end position="110"/>
    </location>
</feature>
<dbReference type="GO" id="GO:0160147">
    <property type="term" value="F:tRNA pseudouridine(38-40) synthase activity"/>
    <property type="evidence" value="ECO:0007669"/>
    <property type="project" value="UniProtKB-EC"/>
</dbReference>
<dbReference type="GO" id="GO:0003723">
    <property type="term" value="F:RNA binding"/>
    <property type="evidence" value="ECO:0007669"/>
    <property type="project" value="InterPro"/>
</dbReference>
<dbReference type="Pfam" id="PF01416">
    <property type="entry name" value="PseudoU_synth_1"/>
    <property type="match status" value="2"/>
</dbReference>
<dbReference type="InterPro" id="IPR001406">
    <property type="entry name" value="PsdUridine_synth_TruA"/>
</dbReference>
<evidence type="ECO:0000256" key="4">
    <source>
        <dbReference type="HAMAP-Rule" id="MF_00171"/>
    </source>
</evidence>
<evidence type="ECO:0000256" key="2">
    <source>
        <dbReference type="ARBA" id="ARBA00022694"/>
    </source>
</evidence>
<feature type="domain" description="Pseudouridine synthase I TruA alpha/beta" evidence="8">
    <location>
        <begin position="193"/>
        <end position="295"/>
    </location>
</feature>
<dbReference type="GO" id="GO:0031119">
    <property type="term" value="P:tRNA pseudouridine synthesis"/>
    <property type="evidence" value="ECO:0007669"/>
    <property type="project" value="UniProtKB-UniRule"/>
</dbReference>
<sequence>MITMTDIPPQADGLRRVVLGVQYDGACWQGWQTQPHRQTVQDQLEAALLRFSTQPIATTCAGRTDSGVHALEQVVHFDTAIARDSFSWVRGTNAFLPPTIAVRWACELPYVDDAAIADASAAAGVGTGEVAALHGAEREGAAQLAQFGFHARFSAIARTYHYVLYNHAVRSPLLAGKAGWTFRPLDADRMHRAAQHLIGEHDFTSFRAVECQAKSPVRKMESIAVRRHGDMIVFTLKANAFLHHMVRNIVGSLIVVGSGKQGPEWIGQVLALRDRSRAAPTFMPDGLYLARVDYPDAWALPQENRSWPWL</sequence>
<comment type="caution">
    <text evidence="4">Lacks conserved residue(s) required for the propagation of feature annotation.</text>
</comment>
<dbReference type="Proteomes" id="UP000006772">
    <property type="component" value="Unassembled WGS sequence"/>
</dbReference>
<dbReference type="InterPro" id="IPR020103">
    <property type="entry name" value="PsdUridine_synth_cat_dom_sf"/>
</dbReference>
<dbReference type="EC" id="5.4.99.12" evidence="4"/>
<comment type="function">
    <text evidence="4">Formation of pseudouridine at positions 38, 39 and 40 in the anticodon stem and loop of transfer RNAs.</text>
</comment>
<protein>
    <recommendedName>
        <fullName evidence="4">tRNA pseudouridine synthase A</fullName>
        <ecNumber evidence="4">5.4.99.12</ecNumber>
    </recommendedName>
    <alternativeName>
        <fullName evidence="4">tRNA pseudouridine(38-40) synthase</fullName>
    </alternativeName>
    <alternativeName>
        <fullName evidence="4">tRNA pseudouridylate synthase I</fullName>
    </alternativeName>
    <alternativeName>
        <fullName evidence="4">tRNA-uridine isomerase I</fullName>
    </alternativeName>
</protein>
<comment type="caution">
    <text evidence="9">The sequence shown here is derived from an EMBL/GenBank/DDBJ whole genome shotgun (WGS) entry which is preliminary data.</text>
</comment>
<feature type="active site" description="Nucleophile" evidence="4 5">
    <location>
        <position position="65"/>
    </location>
</feature>
<proteinExistence type="inferred from homology"/>
<dbReference type="Gene3D" id="3.30.70.580">
    <property type="entry name" value="Pseudouridine synthase I, catalytic domain, N-terminal subdomain"/>
    <property type="match status" value="1"/>
</dbReference>
<dbReference type="PANTHER" id="PTHR11142:SF0">
    <property type="entry name" value="TRNA PSEUDOURIDINE SYNTHASE-LIKE 1"/>
    <property type="match status" value="1"/>
</dbReference>
<keyword evidence="3 4" id="KW-0413">Isomerase</keyword>
<feature type="binding site" evidence="4 6">
    <location>
        <position position="160"/>
    </location>
    <ligand>
        <name>substrate</name>
    </ligand>
</feature>
<evidence type="ECO:0000313" key="9">
    <source>
        <dbReference type="EMBL" id="EOA05280.1"/>
    </source>
</evidence>
<evidence type="ECO:0000256" key="1">
    <source>
        <dbReference type="ARBA" id="ARBA00009375"/>
    </source>
</evidence>
<name>A0AAI9IFT1_9BURK</name>
<gene>
    <name evidence="4 9" type="primary">truA</name>
    <name evidence="9" type="ORF">HFRIS_007691</name>
</gene>
<dbReference type="InterPro" id="IPR020095">
    <property type="entry name" value="PsdUridine_synth_TruA_C"/>
</dbReference>
<dbReference type="InterPro" id="IPR020097">
    <property type="entry name" value="PsdUridine_synth_TruA_a/b_dom"/>
</dbReference>
<dbReference type="EMBL" id="AEEC02000008">
    <property type="protein sequence ID" value="EOA05280.1"/>
    <property type="molecule type" value="Genomic_DNA"/>
</dbReference>
<reference evidence="9 10" key="1">
    <citation type="journal article" date="2013" name="Front. Microbiol.">
        <title>The genome of the endophytic bacterium H. frisingense GSF30(T) identifies diverse strategies in the Herbaspirillum genus to interact with plants.</title>
        <authorList>
            <person name="Straub D."/>
            <person name="Rothballer M."/>
            <person name="Hartmann A."/>
            <person name="Ludewig U."/>
        </authorList>
    </citation>
    <scope>NUCLEOTIDE SEQUENCE [LARGE SCALE GENOMIC DNA]</scope>
    <source>
        <strain evidence="9 10">GSF30</strain>
    </source>
</reference>
<dbReference type="InterPro" id="IPR020094">
    <property type="entry name" value="TruA/RsuA/RluB/E/F_N"/>
</dbReference>
<evidence type="ECO:0000256" key="5">
    <source>
        <dbReference type="PIRSR" id="PIRSR001430-1"/>
    </source>
</evidence>
<evidence type="ECO:0000256" key="3">
    <source>
        <dbReference type="ARBA" id="ARBA00023235"/>
    </source>
</evidence>
<dbReference type="SUPFAM" id="SSF55120">
    <property type="entry name" value="Pseudouridine synthase"/>
    <property type="match status" value="2"/>
</dbReference>
<dbReference type="HAMAP" id="MF_00171">
    <property type="entry name" value="TruA"/>
    <property type="match status" value="1"/>
</dbReference>
<dbReference type="PANTHER" id="PTHR11142">
    <property type="entry name" value="PSEUDOURIDYLATE SYNTHASE"/>
    <property type="match status" value="1"/>
</dbReference>
<comment type="catalytic activity">
    <reaction evidence="4 7">
        <text>uridine(38/39/40) in tRNA = pseudouridine(38/39/40) in tRNA</text>
        <dbReference type="Rhea" id="RHEA:22376"/>
        <dbReference type="Rhea" id="RHEA-COMP:10085"/>
        <dbReference type="Rhea" id="RHEA-COMP:10087"/>
        <dbReference type="ChEBI" id="CHEBI:65314"/>
        <dbReference type="ChEBI" id="CHEBI:65315"/>
        <dbReference type="EC" id="5.4.99.12"/>
    </reaction>
</comment>
<dbReference type="FunFam" id="3.30.70.580:FF:000001">
    <property type="entry name" value="tRNA pseudouridine synthase A"/>
    <property type="match status" value="1"/>
</dbReference>
<dbReference type="Gene3D" id="3.30.70.660">
    <property type="entry name" value="Pseudouridine synthase I, catalytic domain, C-terminal subdomain"/>
    <property type="match status" value="1"/>
</dbReference>
<dbReference type="CDD" id="cd02570">
    <property type="entry name" value="PseudoU_synth_EcTruA"/>
    <property type="match status" value="1"/>
</dbReference>
<comment type="similarity">
    <text evidence="1 4 7">Belongs to the tRNA pseudouridine synthase TruA family.</text>
</comment>
<keyword evidence="2 4" id="KW-0819">tRNA processing</keyword>
<evidence type="ECO:0000313" key="10">
    <source>
        <dbReference type="Proteomes" id="UP000006772"/>
    </source>
</evidence>
<comment type="subunit">
    <text evidence="4">Homodimer.</text>
</comment>
<dbReference type="AlphaFoldDB" id="A0AAI9IFT1"/>
<evidence type="ECO:0000259" key="8">
    <source>
        <dbReference type="Pfam" id="PF01416"/>
    </source>
</evidence>
<evidence type="ECO:0000256" key="7">
    <source>
        <dbReference type="RuleBase" id="RU003792"/>
    </source>
</evidence>